<dbReference type="Gene3D" id="3.20.110.10">
    <property type="entry name" value="Glycoside hydrolase 38, N terminal domain"/>
    <property type="match status" value="1"/>
</dbReference>
<dbReference type="InterPro" id="IPR011330">
    <property type="entry name" value="Glyco_hydro/deAcase_b/a-brl"/>
</dbReference>
<name>A0A2G9T641_TELCI</name>
<sequence>AEKLSEQLMRMSEQYVSNVVIMFYGDDFRFTTPFEWKVQYNSLRYLFDEINSKKQIEIG</sequence>
<proteinExistence type="predicted"/>
<feature type="non-terminal residue" evidence="1">
    <location>
        <position position="1"/>
    </location>
</feature>
<dbReference type="SUPFAM" id="SSF88713">
    <property type="entry name" value="Glycoside hydrolase/deacetylase"/>
    <property type="match status" value="1"/>
</dbReference>
<evidence type="ECO:0000313" key="2">
    <source>
        <dbReference type="Proteomes" id="UP000230423"/>
    </source>
</evidence>
<dbReference type="Proteomes" id="UP000230423">
    <property type="component" value="Unassembled WGS sequence"/>
</dbReference>
<gene>
    <name evidence="1" type="ORF">TELCIR_25847</name>
</gene>
<dbReference type="InterPro" id="IPR027291">
    <property type="entry name" value="Glyco_hydro_38_N_sf"/>
</dbReference>
<accession>A0A2G9T641</accession>
<dbReference type="EMBL" id="KZ425135">
    <property type="protein sequence ID" value="PIO52840.1"/>
    <property type="molecule type" value="Genomic_DNA"/>
</dbReference>
<reference evidence="1 2" key="1">
    <citation type="submission" date="2015-09" db="EMBL/GenBank/DDBJ databases">
        <title>Draft genome of the parasitic nematode Teladorsagia circumcincta isolate WARC Sus (inbred).</title>
        <authorList>
            <person name="Mitreva M."/>
        </authorList>
    </citation>
    <scope>NUCLEOTIDE SEQUENCE [LARGE SCALE GENOMIC DNA]</scope>
    <source>
        <strain evidence="1 2">S</strain>
    </source>
</reference>
<protein>
    <submittedName>
        <fullName evidence="1">Uncharacterized protein</fullName>
    </submittedName>
</protein>
<dbReference type="AlphaFoldDB" id="A0A2G9T641"/>
<organism evidence="1 2">
    <name type="scientific">Teladorsagia circumcincta</name>
    <name type="common">Brown stomach worm</name>
    <name type="synonym">Ostertagia circumcincta</name>
    <dbReference type="NCBI Taxonomy" id="45464"/>
    <lineage>
        <taxon>Eukaryota</taxon>
        <taxon>Metazoa</taxon>
        <taxon>Ecdysozoa</taxon>
        <taxon>Nematoda</taxon>
        <taxon>Chromadorea</taxon>
        <taxon>Rhabditida</taxon>
        <taxon>Rhabditina</taxon>
        <taxon>Rhabditomorpha</taxon>
        <taxon>Strongyloidea</taxon>
        <taxon>Trichostrongylidae</taxon>
        <taxon>Teladorsagia</taxon>
    </lineage>
</organism>
<keyword evidence="2" id="KW-1185">Reference proteome</keyword>
<dbReference type="GO" id="GO:0005975">
    <property type="term" value="P:carbohydrate metabolic process"/>
    <property type="evidence" value="ECO:0007669"/>
    <property type="project" value="InterPro"/>
</dbReference>
<evidence type="ECO:0000313" key="1">
    <source>
        <dbReference type="EMBL" id="PIO52840.1"/>
    </source>
</evidence>